<proteinExistence type="predicted"/>
<evidence type="ECO:0000313" key="2">
    <source>
        <dbReference type="EMBL" id="RDL37766.1"/>
    </source>
</evidence>
<comment type="caution">
    <text evidence="2">The sequence shown here is derived from an EMBL/GenBank/DDBJ whole genome shotgun (WGS) entry which is preliminary data.</text>
</comment>
<feature type="region of interest" description="Disordered" evidence="1">
    <location>
        <begin position="245"/>
        <end position="314"/>
    </location>
</feature>
<dbReference type="EMBL" id="NPIC01000003">
    <property type="protein sequence ID" value="RDL37766.1"/>
    <property type="molecule type" value="Genomic_DNA"/>
</dbReference>
<dbReference type="Proteomes" id="UP000254866">
    <property type="component" value="Unassembled WGS sequence"/>
</dbReference>
<organism evidence="2 3">
    <name type="scientific">Venustampulla echinocandica</name>
    <dbReference type="NCBI Taxonomy" id="2656787"/>
    <lineage>
        <taxon>Eukaryota</taxon>
        <taxon>Fungi</taxon>
        <taxon>Dikarya</taxon>
        <taxon>Ascomycota</taxon>
        <taxon>Pezizomycotina</taxon>
        <taxon>Leotiomycetes</taxon>
        <taxon>Helotiales</taxon>
        <taxon>Pleuroascaceae</taxon>
        <taxon>Venustampulla</taxon>
    </lineage>
</organism>
<dbReference type="RefSeq" id="XP_031870422.1">
    <property type="nucleotide sequence ID" value="XM_032013822.1"/>
</dbReference>
<reference evidence="2 3" key="1">
    <citation type="journal article" date="2018" name="IMA Fungus">
        <title>IMA Genome-F 9: Draft genome sequence of Annulohypoxylon stygium, Aspergillus mulundensis, Berkeleyomyces basicola (syn. Thielaviopsis basicola), Ceratocystis smalleyi, two Cercospora beticola strains, Coleophoma cylindrospora, Fusarium fracticaudum, Phialophora cf. hyalina, and Morchella septimelata.</title>
        <authorList>
            <person name="Wingfield B.D."/>
            <person name="Bills G.F."/>
            <person name="Dong Y."/>
            <person name="Huang W."/>
            <person name="Nel W.J."/>
            <person name="Swalarsk-Parry B.S."/>
            <person name="Vaghefi N."/>
            <person name="Wilken P.M."/>
            <person name="An Z."/>
            <person name="de Beer Z.W."/>
            <person name="De Vos L."/>
            <person name="Chen L."/>
            <person name="Duong T.A."/>
            <person name="Gao Y."/>
            <person name="Hammerbacher A."/>
            <person name="Kikkert J.R."/>
            <person name="Li Y."/>
            <person name="Li H."/>
            <person name="Li K."/>
            <person name="Li Q."/>
            <person name="Liu X."/>
            <person name="Ma X."/>
            <person name="Naidoo K."/>
            <person name="Pethybridge S.J."/>
            <person name="Sun J."/>
            <person name="Steenkamp E.T."/>
            <person name="van der Nest M.A."/>
            <person name="van Wyk S."/>
            <person name="Wingfield M.J."/>
            <person name="Xiong C."/>
            <person name="Yue Q."/>
            <person name="Zhang X."/>
        </authorList>
    </citation>
    <scope>NUCLEOTIDE SEQUENCE [LARGE SCALE GENOMIC DNA]</scope>
    <source>
        <strain evidence="2 3">BP 5553</strain>
    </source>
</reference>
<keyword evidence="3" id="KW-1185">Reference proteome</keyword>
<accession>A0A370TQG5</accession>
<feature type="compositionally biased region" description="Polar residues" evidence="1">
    <location>
        <begin position="301"/>
        <end position="314"/>
    </location>
</feature>
<evidence type="ECO:0000313" key="3">
    <source>
        <dbReference type="Proteomes" id="UP000254866"/>
    </source>
</evidence>
<dbReference type="OrthoDB" id="10266999at2759"/>
<evidence type="ECO:0000256" key="1">
    <source>
        <dbReference type="SAM" id="MobiDB-lite"/>
    </source>
</evidence>
<protein>
    <submittedName>
        <fullName evidence="2">Uncharacterized protein</fullName>
    </submittedName>
</protein>
<feature type="region of interest" description="Disordered" evidence="1">
    <location>
        <begin position="23"/>
        <end position="54"/>
    </location>
</feature>
<dbReference type="GeneID" id="43598048"/>
<dbReference type="AlphaFoldDB" id="A0A370TQG5"/>
<sequence>MEHPVAGLSRPRGVRKNTALLNGGTSLKLSDGGLSPVLEAHPGSPVDISDHPRPSLAASLSQRLYHGSDAELAKFSEKRARLGRREDFVRRGGVAAKGITSVRDREMKEKENCRLPNRTMQVAGSQPFYIPAKITEQDEVPPGSPVAACARVSIDTDMDMQYDFKTEDGMWISANPLARESRSSLATTATATTYMTNSTMMDDRMSYSAMTADTSVASSAASMMSSIGSIRSSMTGSSDMYGWEEELERQETIESEPHWNRRSSGRGPQFRSRKKKGLLYRVLNMSSSRRGSTELPPMQSIPGSINNGYPAAST</sequence>
<feature type="compositionally biased region" description="Basic and acidic residues" evidence="1">
    <location>
        <begin position="249"/>
        <end position="259"/>
    </location>
</feature>
<gene>
    <name evidence="2" type="ORF">BP5553_05199</name>
</gene>
<name>A0A370TQG5_9HELO</name>